<dbReference type="RefSeq" id="WP_072781275.1">
    <property type="nucleotide sequence ID" value="NZ_FRCX01000001.1"/>
</dbReference>
<dbReference type="OrthoDB" id="8659244at2"/>
<keyword evidence="2" id="KW-1185">Reference proteome</keyword>
<protein>
    <submittedName>
        <fullName evidence="1">Uncharacterized protein</fullName>
    </submittedName>
</protein>
<evidence type="ECO:0000313" key="1">
    <source>
        <dbReference type="EMBL" id="SHM46325.1"/>
    </source>
</evidence>
<sequence length="209" mass="23506">MTPTSKSALTESDLSAVEQFSRLLAGRLDALAKKPEDARLIKLVRQAILEVKDVLTTGAISEADRPSHLPVSKLKASEVLEQGRVQLSQASLYRAVEQKRFYCITPTGRSIGKEFPAWQFIQPVPELIAPVLTELEDTPSREIHAFWVSEFDELNELSPAEVLAGLPFETRIEMHNSQRAMLKLPANERMRKVVEQAKWQLRSMSEPVS</sequence>
<accession>A0A1M7J046</accession>
<reference evidence="2" key="1">
    <citation type="submission" date="2016-11" db="EMBL/GenBank/DDBJ databases">
        <authorList>
            <person name="Varghese N."/>
            <person name="Submissions S."/>
        </authorList>
    </citation>
    <scope>NUCLEOTIDE SEQUENCE [LARGE SCALE GENOMIC DNA]</scope>
    <source>
        <strain evidence="2">Sac-22</strain>
    </source>
</reference>
<dbReference type="AlphaFoldDB" id="A0A1M7J046"/>
<name>A0A1M7J046_9BURK</name>
<proteinExistence type="predicted"/>
<evidence type="ECO:0000313" key="2">
    <source>
        <dbReference type="Proteomes" id="UP000184339"/>
    </source>
</evidence>
<dbReference type="STRING" id="551987.SAMN05192549_101649"/>
<organism evidence="1 2">
    <name type="scientific">Duganella sacchari</name>
    <dbReference type="NCBI Taxonomy" id="551987"/>
    <lineage>
        <taxon>Bacteria</taxon>
        <taxon>Pseudomonadati</taxon>
        <taxon>Pseudomonadota</taxon>
        <taxon>Betaproteobacteria</taxon>
        <taxon>Burkholderiales</taxon>
        <taxon>Oxalobacteraceae</taxon>
        <taxon>Telluria group</taxon>
        <taxon>Duganella</taxon>
    </lineage>
</organism>
<dbReference type="Proteomes" id="UP000184339">
    <property type="component" value="Unassembled WGS sequence"/>
</dbReference>
<gene>
    <name evidence="1" type="ORF">SAMN05192549_101649</name>
</gene>
<dbReference type="EMBL" id="FRCX01000001">
    <property type="protein sequence ID" value="SHM46325.1"/>
    <property type="molecule type" value="Genomic_DNA"/>
</dbReference>